<dbReference type="PANTHER" id="PTHR42912:SF80">
    <property type="entry name" value="METHYLTRANSFERASE DOMAIN-CONTAINING PROTEIN"/>
    <property type="match status" value="1"/>
</dbReference>
<dbReference type="InterPro" id="IPR013216">
    <property type="entry name" value="Methyltransf_11"/>
</dbReference>
<dbReference type="Gene3D" id="3.40.630.30">
    <property type="match status" value="1"/>
</dbReference>
<dbReference type="Gene3D" id="3.40.50.150">
    <property type="entry name" value="Vaccinia Virus protein VP39"/>
    <property type="match status" value="1"/>
</dbReference>
<proteinExistence type="predicted"/>
<accession>A0ABN3W5Q9</accession>
<evidence type="ECO:0000259" key="1">
    <source>
        <dbReference type="PROSITE" id="PS51186"/>
    </source>
</evidence>
<reference evidence="2 3" key="1">
    <citation type="journal article" date="2019" name="Int. J. Syst. Evol. Microbiol.">
        <title>The Global Catalogue of Microorganisms (GCM) 10K type strain sequencing project: providing services to taxonomists for standard genome sequencing and annotation.</title>
        <authorList>
            <consortium name="The Broad Institute Genomics Platform"/>
            <consortium name="The Broad Institute Genome Sequencing Center for Infectious Disease"/>
            <person name="Wu L."/>
            <person name="Ma J."/>
        </authorList>
    </citation>
    <scope>NUCLEOTIDE SEQUENCE [LARGE SCALE GENOMIC DNA]</scope>
    <source>
        <strain evidence="2 3">JCM 6242</strain>
    </source>
</reference>
<dbReference type="EMBL" id="BAAAVI010000044">
    <property type="protein sequence ID" value="GAA2889550.1"/>
    <property type="molecule type" value="Genomic_DNA"/>
</dbReference>
<dbReference type="PANTHER" id="PTHR42912">
    <property type="entry name" value="METHYLTRANSFERASE"/>
    <property type="match status" value="1"/>
</dbReference>
<dbReference type="InterPro" id="IPR000182">
    <property type="entry name" value="GNAT_dom"/>
</dbReference>
<sequence length="475" mass="51631">MPNPFTDPSDAGLSRYGRTETLHNACAEHRETGLVPARISPVDRGLRDAVTDPVVAAFFALHHGLPRQGPGSDATTRRLLALAGPLPPRPRVLDIGCGPGRACLVLAEEAAAEVTALDVHQPFLDELTQAAAARGVGHAVRIVRASMADLPFPDESFDLIWAEGSAYHIGFDTALRSWRRLLAPGGTLVVTECEWTTDSPSAEARVFWDRHYRLRTQDRNAAAARAAGYAVTALYPLPDNDWFEEYYTPLSERAHAADLTVAGMREAVAATLQEIAMRHEHGTDYQYTGYVLRPQASTETDSNTPMTTSWITRPETTADLAQIREVNLAAFPTAHEADLVEALRADRQAWIPGLSWVTEAPDGSIAGFALLTRCHVDGSPALTLGPCAVRPEHQRRGAGSAAIHAALDAARQQGENLVLVLGHAEYYPRFGFVPASRHAIRPPFDVEDKYMMALVFDPTRPVPSGTIRYPAAFGV</sequence>
<protein>
    <recommendedName>
        <fullName evidence="1">N-acetyltransferase domain-containing protein</fullName>
    </recommendedName>
</protein>
<gene>
    <name evidence="2" type="ORF">GCM10010517_53680</name>
</gene>
<feature type="domain" description="N-acetyltransferase" evidence="1">
    <location>
        <begin position="310"/>
        <end position="457"/>
    </location>
</feature>
<dbReference type="CDD" id="cd02440">
    <property type="entry name" value="AdoMet_MTases"/>
    <property type="match status" value="1"/>
</dbReference>
<organism evidence="2 3">
    <name type="scientific">Streptosporangium fragile</name>
    <dbReference type="NCBI Taxonomy" id="46186"/>
    <lineage>
        <taxon>Bacteria</taxon>
        <taxon>Bacillati</taxon>
        <taxon>Actinomycetota</taxon>
        <taxon>Actinomycetes</taxon>
        <taxon>Streptosporangiales</taxon>
        <taxon>Streptosporangiaceae</taxon>
        <taxon>Streptosporangium</taxon>
    </lineage>
</organism>
<dbReference type="Proteomes" id="UP001500831">
    <property type="component" value="Unassembled WGS sequence"/>
</dbReference>
<dbReference type="InterPro" id="IPR029063">
    <property type="entry name" value="SAM-dependent_MTases_sf"/>
</dbReference>
<evidence type="ECO:0000313" key="2">
    <source>
        <dbReference type="EMBL" id="GAA2889550.1"/>
    </source>
</evidence>
<dbReference type="InterPro" id="IPR016181">
    <property type="entry name" value="Acyl_CoA_acyltransferase"/>
</dbReference>
<dbReference type="CDD" id="cd04301">
    <property type="entry name" value="NAT_SF"/>
    <property type="match status" value="1"/>
</dbReference>
<dbReference type="PROSITE" id="PS51186">
    <property type="entry name" value="GNAT"/>
    <property type="match status" value="1"/>
</dbReference>
<name>A0ABN3W5Q9_9ACTN</name>
<dbReference type="Pfam" id="PF00583">
    <property type="entry name" value="Acetyltransf_1"/>
    <property type="match status" value="1"/>
</dbReference>
<dbReference type="Pfam" id="PF08241">
    <property type="entry name" value="Methyltransf_11"/>
    <property type="match status" value="1"/>
</dbReference>
<dbReference type="SUPFAM" id="SSF55729">
    <property type="entry name" value="Acyl-CoA N-acyltransferases (Nat)"/>
    <property type="match status" value="1"/>
</dbReference>
<dbReference type="InterPro" id="IPR050508">
    <property type="entry name" value="Methyltransf_Superfamily"/>
</dbReference>
<keyword evidence="3" id="KW-1185">Reference proteome</keyword>
<dbReference type="SUPFAM" id="SSF53335">
    <property type="entry name" value="S-adenosyl-L-methionine-dependent methyltransferases"/>
    <property type="match status" value="1"/>
</dbReference>
<evidence type="ECO:0000313" key="3">
    <source>
        <dbReference type="Proteomes" id="UP001500831"/>
    </source>
</evidence>
<comment type="caution">
    <text evidence="2">The sequence shown here is derived from an EMBL/GenBank/DDBJ whole genome shotgun (WGS) entry which is preliminary data.</text>
</comment>